<accession>A0A167H6G7</accession>
<proteinExistence type="predicted"/>
<reference evidence="2 3" key="1">
    <citation type="journal article" date="2016" name="Mol. Biol. Evol.">
        <title>Comparative Genomics of Early-Diverging Mushroom-Forming Fungi Provides Insights into the Origins of Lignocellulose Decay Capabilities.</title>
        <authorList>
            <person name="Nagy L.G."/>
            <person name="Riley R."/>
            <person name="Tritt A."/>
            <person name="Adam C."/>
            <person name="Daum C."/>
            <person name="Floudas D."/>
            <person name="Sun H."/>
            <person name="Yadav J.S."/>
            <person name="Pangilinan J."/>
            <person name="Larsson K.H."/>
            <person name="Matsuura K."/>
            <person name="Barry K."/>
            <person name="Labutti K."/>
            <person name="Kuo R."/>
            <person name="Ohm R.A."/>
            <person name="Bhattacharya S.S."/>
            <person name="Shirouzu T."/>
            <person name="Yoshinaga Y."/>
            <person name="Martin F.M."/>
            <person name="Grigoriev I.V."/>
            <person name="Hibbett D.S."/>
        </authorList>
    </citation>
    <scope>NUCLEOTIDE SEQUENCE [LARGE SCALE GENOMIC DNA]</scope>
    <source>
        <strain evidence="2 3">TUFC12733</strain>
    </source>
</reference>
<feature type="compositionally biased region" description="Basic and acidic residues" evidence="1">
    <location>
        <begin position="215"/>
        <end position="230"/>
    </location>
</feature>
<evidence type="ECO:0000313" key="3">
    <source>
        <dbReference type="Proteomes" id="UP000076738"/>
    </source>
</evidence>
<feature type="region of interest" description="Disordered" evidence="1">
    <location>
        <begin position="138"/>
        <end position="164"/>
    </location>
</feature>
<protein>
    <submittedName>
        <fullName evidence="2">Uncharacterized protein</fullName>
    </submittedName>
</protein>
<name>A0A167H6G7_CALVF</name>
<dbReference type="OrthoDB" id="10668133at2759"/>
<organism evidence="2 3">
    <name type="scientific">Calocera viscosa (strain TUFC12733)</name>
    <dbReference type="NCBI Taxonomy" id="1330018"/>
    <lineage>
        <taxon>Eukaryota</taxon>
        <taxon>Fungi</taxon>
        <taxon>Dikarya</taxon>
        <taxon>Basidiomycota</taxon>
        <taxon>Agaricomycotina</taxon>
        <taxon>Dacrymycetes</taxon>
        <taxon>Dacrymycetales</taxon>
        <taxon>Dacrymycetaceae</taxon>
        <taxon>Calocera</taxon>
    </lineage>
</organism>
<feature type="compositionally biased region" description="Pro residues" evidence="1">
    <location>
        <begin position="278"/>
        <end position="287"/>
    </location>
</feature>
<dbReference type="AlphaFoldDB" id="A0A167H6G7"/>
<keyword evidence="3" id="KW-1185">Reference proteome</keyword>
<dbReference type="Proteomes" id="UP000076738">
    <property type="component" value="Unassembled WGS sequence"/>
</dbReference>
<evidence type="ECO:0000256" key="1">
    <source>
        <dbReference type="SAM" id="MobiDB-lite"/>
    </source>
</evidence>
<evidence type="ECO:0000313" key="2">
    <source>
        <dbReference type="EMBL" id="KZO91289.1"/>
    </source>
</evidence>
<gene>
    <name evidence="2" type="ORF">CALVIDRAFT_530899</name>
</gene>
<sequence length="630" mass="68929">MTIHTSTDMITCPRQGRTELKNSLFSNSRSEYHIVQKLKVEKRRQQSVFNGIHGYCPGADGTQDPKALIPSSSSVASVPCDILPSLILLCLNNFGTVYSFLLFIIHVPMGDLENVHGWRPPMTHTWYEGRNTSCSVTDLNKKDDEVQPPTTNPASRLENADTVDANHRIRVSEEQGSAGIGGAAFESTLDSDRAQEDQALGISTLRPDTLSDTADDIHHPPARAGDDHAEPAASCSSRSQTPPVLRDTPAVDTPALTSTGLHGDCSNPIPRLHSPAPSQSPPVPPTQPQHLVSSGQGSGTSVSPAASFSDASARNGMHTVSWPPQNLYMDQSPVTIVDVSSQTTTVLPECRCSILVLFTNDTNVLVQRHLIRHASIDPQHFQMHDGTMRTTIDVVMPIVRTNDFCLAELRLVHLDEPMFVLCFELVKESPFPGGDPIPVDGSSLTSDGILAHAPFQINEDTPLIPSASFTFAFPGDAATGIHYTAESHSLRPQSYPCLDPYPKYYDVPAQLAVLSLALSDNKRASAIAKFRRWHAIKAILVHLGVLDDDGRSNDGSILVNGVPMMASQVMDWLKYPYNTFKNKRTLKCLAFSDTLWNLTCHGRKRVDQPLPKLSEQQLQSLKQSWNVGFV</sequence>
<feature type="compositionally biased region" description="Low complexity" evidence="1">
    <location>
        <begin position="288"/>
        <end position="303"/>
    </location>
</feature>
<dbReference type="EMBL" id="KV417325">
    <property type="protein sequence ID" value="KZO91289.1"/>
    <property type="molecule type" value="Genomic_DNA"/>
</dbReference>
<feature type="region of interest" description="Disordered" evidence="1">
    <location>
        <begin position="200"/>
        <end position="309"/>
    </location>
</feature>